<dbReference type="GeneID" id="26640126"/>
<name>A0A0K0KVV1_9CAUD</name>
<dbReference type="KEGG" id="vg:26640126"/>
<proteinExistence type="predicted"/>
<evidence type="ECO:0000313" key="1">
    <source>
        <dbReference type="EMBL" id="AIR93615.1"/>
    </source>
</evidence>
<reference evidence="2" key="1">
    <citation type="submission" date="2014-08" db="EMBL/GenBank/DDBJ databases">
        <authorList>
            <person name="Edwards T."/>
        </authorList>
    </citation>
    <scope>NUCLEOTIDE SEQUENCE [LARGE SCALE GENOMIC DNA]</scope>
</reference>
<sequence>MLFLIDVYTNWCDSQNLPKYSADDLLYSSNTKDRLTLKQRDWLFNFIDVWDIIDTNT</sequence>
<evidence type="ECO:0000313" key="2">
    <source>
        <dbReference type="Proteomes" id="UP000207741"/>
    </source>
</evidence>
<dbReference type="Proteomes" id="UP000207741">
    <property type="component" value="Segment"/>
</dbReference>
<keyword evidence="2" id="KW-1185">Reference proteome</keyword>
<dbReference type="RefSeq" id="YP_009213582.1">
    <property type="nucleotide sequence ID" value="NC_028955.1"/>
</dbReference>
<accession>A0A0K0KVV1</accession>
<protein>
    <submittedName>
        <fullName evidence="1">Uncharacterized protein</fullName>
    </submittedName>
</protein>
<dbReference type="EMBL" id="KM359505">
    <property type="protein sequence ID" value="AIR93615.1"/>
    <property type="molecule type" value="Genomic_DNA"/>
</dbReference>
<dbReference type="OrthoDB" id="28557at10239"/>
<organism evidence="1 2">
    <name type="scientific">Prochlorococcus phage P-TIM68</name>
    <dbReference type="NCBI Taxonomy" id="1542477"/>
    <lineage>
        <taxon>Viruses</taxon>
        <taxon>Duplodnaviria</taxon>
        <taxon>Heunggongvirae</taxon>
        <taxon>Uroviricota</taxon>
        <taxon>Caudoviricetes</taxon>
        <taxon>Pantevenvirales</taxon>
        <taxon>Kyanoviridae</taxon>
        <taxon>Haifavirus</taxon>
        <taxon>Haifavirus tim68</taxon>
    </lineage>
</organism>